<proteinExistence type="predicted"/>
<gene>
    <name evidence="1" type="ORF">RRG08_007017</name>
</gene>
<evidence type="ECO:0000313" key="1">
    <source>
        <dbReference type="EMBL" id="KAK3770105.1"/>
    </source>
</evidence>
<organism evidence="1 2">
    <name type="scientific">Elysia crispata</name>
    <name type="common">lettuce slug</name>
    <dbReference type="NCBI Taxonomy" id="231223"/>
    <lineage>
        <taxon>Eukaryota</taxon>
        <taxon>Metazoa</taxon>
        <taxon>Spiralia</taxon>
        <taxon>Lophotrochozoa</taxon>
        <taxon>Mollusca</taxon>
        <taxon>Gastropoda</taxon>
        <taxon>Heterobranchia</taxon>
        <taxon>Euthyneura</taxon>
        <taxon>Panpulmonata</taxon>
        <taxon>Sacoglossa</taxon>
        <taxon>Placobranchoidea</taxon>
        <taxon>Plakobranchidae</taxon>
        <taxon>Elysia</taxon>
    </lineage>
</organism>
<dbReference type="Proteomes" id="UP001283361">
    <property type="component" value="Unassembled WGS sequence"/>
</dbReference>
<dbReference type="AlphaFoldDB" id="A0AAE0ZIW0"/>
<sequence>MIGSGSGSTRHDCSIVQRSSSSDLLRYSSDCAVQRISEALLIGADRSGSFSKPGQGCKVGLRLKPLRGTERACRLMTDCGPAGFWGESYLQTVTSDCGAVNDTPGQSQEFLAR</sequence>
<comment type="caution">
    <text evidence="1">The sequence shown here is derived from an EMBL/GenBank/DDBJ whole genome shotgun (WGS) entry which is preliminary data.</text>
</comment>
<evidence type="ECO:0000313" key="2">
    <source>
        <dbReference type="Proteomes" id="UP001283361"/>
    </source>
</evidence>
<accession>A0AAE0ZIW0</accession>
<reference evidence="1" key="1">
    <citation type="journal article" date="2023" name="G3 (Bethesda)">
        <title>A reference genome for the long-term kleptoplast-retaining sea slug Elysia crispata morphotype clarki.</title>
        <authorList>
            <person name="Eastman K.E."/>
            <person name="Pendleton A.L."/>
            <person name="Shaikh M.A."/>
            <person name="Suttiyut T."/>
            <person name="Ogas R."/>
            <person name="Tomko P."/>
            <person name="Gavelis G."/>
            <person name="Widhalm J.R."/>
            <person name="Wisecaver J.H."/>
        </authorList>
    </citation>
    <scope>NUCLEOTIDE SEQUENCE</scope>
    <source>
        <strain evidence="1">ECLA1</strain>
    </source>
</reference>
<keyword evidence="2" id="KW-1185">Reference proteome</keyword>
<protein>
    <submittedName>
        <fullName evidence="1">Uncharacterized protein</fullName>
    </submittedName>
</protein>
<dbReference type="EMBL" id="JAWDGP010003866">
    <property type="protein sequence ID" value="KAK3770105.1"/>
    <property type="molecule type" value="Genomic_DNA"/>
</dbReference>
<name>A0AAE0ZIW0_9GAST</name>